<dbReference type="PROSITE" id="PS00284">
    <property type="entry name" value="SERPIN"/>
    <property type="match status" value="1"/>
</dbReference>
<comment type="similarity">
    <text evidence="1 2">Belongs to the serpin family.</text>
</comment>
<proteinExistence type="inferred from homology"/>
<dbReference type="InterPro" id="IPR023796">
    <property type="entry name" value="Serpin_dom"/>
</dbReference>
<dbReference type="PANTHER" id="PTHR11461">
    <property type="entry name" value="SERINE PROTEASE INHIBITOR, SERPIN"/>
    <property type="match status" value="1"/>
</dbReference>
<dbReference type="SMART" id="SM00093">
    <property type="entry name" value="SERPIN"/>
    <property type="match status" value="1"/>
</dbReference>
<evidence type="ECO:0000313" key="5">
    <source>
        <dbReference type="Proteomes" id="UP001085076"/>
    </source>
</evidence>
<comment type="caution">
    <text evidence="4">The sequence shown here is derived from an EMBL/GenBank/DDBJ whole genome shotgun (WGS) entry which is preliminary data.</text>
</comment>
<evidence type="ECO:0000256" key="1">
    <source>
        <dbReference type="ARBA" id="ARBA00009500"/>
    </source>
</evidence>
<dbReference type="InterPro" id="IPR042185">
    <property type="entry name" value="Serpin_sf_2"/>
</dbReference>
<accession>A0A9D5H8G6</accession>
<dbReference type="GO" id="GO:0004867">
    <property type="term" value="F:serine-type endopeptidase inhibitor activity"/>
    <property type="evidence" value="ECO:0007669"/>
    <property type="project" value="InterPro"/>
</dbReference>
<dbReference type="InterPro" id="IPR036186">
    <property type="entry name" value="Serpin_sf"/>
</dbReference>
<dbReference type="GO" id="GO:0005615">
    <property type="term" value="C:extracellular space"/>
    <property type="evidence" value="ECO:0007669"/>
    <property type="project" value="InterPro"/>
</dbReference>
<dbReference type="PANTHER" id="PTHR11461:SF203">
    <property type="entry name" value="SERPIN-Z12-RELATED"/>
    <property type="match status" value="1"/>
</dbReference>
<feature type="domain" description="Serpin" evidence="3">
    <location>
        <begin position="19"/>
        <end position="376"/>
    </location>
</feature>
<organism evidence="4 5">
    <name type="scientific">Dioscorea zingiberensis</name>
    <dbReference type="NCBI Taxonomy" id="325984"/>
    <lineage>
        <taxon>Eukaryota</taxon>
        <taxon>Viridiplantae</taxon>
        <taxon>Streptophyta</taxon>
        <taxon>Embryophyta</taxon>
        <taxon>Tracheophyta</taxon>
        <taxon>Spermatophyta</taxon>
        <taxon>Magnoliopsida</taxon>
        <taxon>Liliopsida</taxon>
        <taxon>Dioscoreales</taxon>
        <taxon>Dioscoreaceae</taxon>
        <taxon>Dioscorea</taxon>
    </lineage>
</organism>
<protein>
    <recommendedName>
        <fullName evidence="3">Serpin domain-containing protein</fullName>
    </recommendedName>
</protein>
<dbReference type="Pfam" id="PF00079">
    <property type="entry name" value="Serpin"/>
    <property type="match status" value="1"/>
</dbReference>
<evidence type="ECO:0000259" key="3">
    <source>
        <dbReference type="SMART" id="SM00093"/>
    </source>
</evidence>
<dbReference type="InterPro" id="IPR042178">
    <property type="entry name" value="Serpin_sf_1"/>
</dbReference>
<evidence type="ECO:0000256" key="2">
    <source>
        <dbReference type="RuleBase" id="RU000411"/>
    </source>
</evidence>
<gene>
    <name evidence="4" type="ORF">J5N97_024121</name>
</gene>
<dbReference type="EMBL" id="JAGGNH010000007">
    <property type="protein sequence ID" value="KAJ0967204.1"/>
    <property type="molecule type" value="Genomic_DNA"/>
</dbReference>
<dbReference type="AlphaFoldDB" id="A0A9D5H8G6"/>
<dbReference type="SUPFAM" id="SSF56574">
    <property type="entry name" value="Serpins"/>
    <property type="match status" value="1"/>
</dbReference>
<dbReference type="Proteomes" id="UP001085076">
    <property type="component" value="Miscellaneous, Linkage group lg07"/>
</dbReference>
<dbReference type="CDD" id="cd02043">
    <property type="entry name" value="serpinP_plants"/>
    <property type="match status" value="1"/>
</dbReference>
<evidence type="ECO:0000313" key="4">
    <source>
        <dbReference type="EMBL" id="KAJ0967204.1"/>
    </source>
</evidence>
<dbReference type="Gene3D" id="3.30.497.10">
    <property type="entry name" value="Antithrombin, subunit I, domain 2"/>
    <property type="match status" value="1"/>
</dbReference>
<name>A0A9D5H8G6_9LILI</name>
<reference evidence="4" key="1">
    <citation type="submission" date="2021-03" db="EMBL/GenBank/DDBJ databases">
        <authorList>
            <person name="Li Z."/>
            <person name="Yang C."/>
        </authorList>
    </citation>
    <scope>NUCLEOTIDE SEQUENCE</scope>
    <source>
        <strain evidence="4">Dzin_1.0</strain>
        <tissue evidence="4">Leaf</tissue>
    </source>
</reference>
<dbReference type="OrthoDB" id="1063785at2759"/>
<sequence length="381" mass="42203">MADQLPKDSCLGLAERVGLEAIANRSNFVFSPLSIRAALNLAAVGSKEETLDRMLSFLGSGSVDELNADSARLLGPVRLNGTQPGAITSFVNGIWVDQSLDLNPVFKGMVESVYRAAAKSVDFQNQVNGWVEKETNGFIKDLLPAGSVDSMTRLIIANALYFKGTWEDKFDASKTRDEEFHLLDGSTIKAPFMTMKKDQFISSFDGFQVLRLPYRKHKEEKSFSMYIFLPDEGFGLHRLLEKVANEPGFIQNHTPRPRRVEVRRFMIPKFKISYGFEASKVLKSMGLELPFCPRADFTGMTASSSSDRSLYISSVHHKATIELEEEGTVASAATAVVATAMCYVEPEDFVADHPFMFVIREDATGSLLFLGLLVNPLLSTP</sequence>
<reference evidence="4" key="2">
    <citation type="journal article" date="2022" name="Hortic Res">
        <title>The genome of Dioscorea zingiberensis sheds light on the biosynthesis, origin and evolution of the medicinally important diosgenin saponins.</title>
        <authorList>
            <person name="Li Y."/>
            <person name="Tan C."/>
            <person name="Li Z."/>
            <person name="Guo J."/>
            <person name="Li S."/>
            <person name="Chen X."/>
            <person name="Wang C."/>
            <person name="Dai X."/>
            <person name="Yang H."/>
            <person name="Song W."/>
            <person name="Hou L."/>
            <person name="Xu J."/>
            <person name="Tong Z."/>
            <person name="Xu A."/>
            <person name="Yuan X."/>
            <person name="Wang W."/>
            <person name="Yang Q."/>
            <person name="Chen L."/>
            <person name="Sun Z."/>
            <person name="Wang K."/>
            <person name="Pan B."/>
            <person name="Chen J."/>
            <person name="Bao Y."/>
            <person name="Liu F."/>
            <person name="Qi X."/>
            <person name="Gang D.R."/>
            <person name="Wen J."/>
            <person name="Li J."/>
        </authorList>
    </citation>
    <scope>NUCLEOTIDE SEQUENCE</scope>
    <source>
        <strain evidence="4">Dzin_1.0</strain>
    </source>
</reference>
<dbReference type="Gene3D" id="2.30.39.10">
    <property type="entry name" value="Alpha-1-antitrypsin, domain 1"/>
    <property type="match status" value="1"/>
</dbReference>
<dbReference type="InterPro" id="IPR023795">
    <property type="entry name" value="Serpin_CS"/>
</dbReference>
<keyword evidence="5" id="KW-1185">Reference proteome</keyword>
<dbReference type="InterPro" id="IPR000215">
    <property type="entry name" value="Serpin_fam"/>
</dbReference>